<evidence type="ECO:0000313" key="1">
    <source>
        <dbReference type="EMBL" id="MDT8903408.1"/>
    </source>
</evidence>
<comment type="caution">
    <text evidence="1">The sequence shown here is derived from an EMBL/GenBank/DDBJ whole genome shotgun (WGS) entry which is preliminary data.</text>
</comment>
<evidence type="ECO:0000313" key="2">
    <source>
        <dbReference type="Proteomes" id="UP001254848"/>
    </source>
</evidence>
<sequence>MASQDKIRSDIRTALPGAEEFIVDSLVSKVEEELKDICRSRKMGRRRQKVAIERIINHEELAALGLR</sequence>
<organism evidence="1 2">
    <name type="scientific">Anaeroselena agilis</name>
    <dbReference type="NCBI Taxonomy" id="3063788"/>
    <lineage>
        <taxon>Bacteria</taxon>
        <taxon>Bacillati</taxon>
        <taxon>Bacillota</taxon>
        <taxon>Negativicutes</taxon>
        <taxon>Acetonemataceae</taxon>
        <taxon>Anaeroselena</taxon>
    </lineage>
</organism>
<gene>
    <name evidence="1" type="ORF">Q4T40_19430</name>
</gene>
<reference evidence="1 2" key="1">
    <citation type="submission" date="2023-07" db="EMBL/GenBank/DDBJ databases">
        <title>The novel representative of Negativicutes class, Anaeroselena agilis gen. nov. sp. nov.</title>
        <authorList>
            <person name="Prokofeva M.I."/>
            <person name="Elcheninov A.G."/>
            <person name="Klyukina A."/>
            <person name="Kublanov I.V."/>
            <person name="Frolov E.N."/>
            <person name="Podosokorskaya O.A."/>
        </authorList>
    </citation>
    <scope>NUCLEOTIDE SEQUENCE [LARGE SCALE GENOMIC DNA]</scope>
    <source>
        <strain evidence="1 2">4137-cl</strain>
    </source>
</reference>
<protein>
    <recommendedName>
        <fullName evidence="3">DUF1931 domain-containing protein</fullName>
    </recommendedName>
</protein>
<proteinExistence type="predicted"/>
<name>A0ABU3P4H6_9FIRM</name>
<accession>A0ABU3P4H6</accession>
<dbReference type="RefSeq" id="WP_413781864.1">
    <property type="nucleotide sequence ID" value="NZ_JAUOZS010000001.1"/>
</dbReference>
<evidence type="ECO:0008006" key="3">
    <source>
        <dbReference type="Google" id="ProtNLM"/>
    </source>
</evidence>
<keyword evidence="2" id="KW-1185">Reference proteome</keyword>
<dbReference type="EMBL" id="JAUOZS010000001">
    <property type="protein sequence ID" value="MDT8903408.1"/>
    <property type="molecule type" value="Genomic_DNA"/>
</dbReference>
<dbReference type="Proteomes" id="UP001254848">
    <property type="component" value="Unassembled WGS sequence"/>
</dbReference>